<gene>
    <name evidence="1" type="ORF">A2482_00240</name>
</gene>
<reference evidence="1 2" key="1">
    <citation type="journal article" date="2016" name="Nat. Commun.">
        <title>Thousands of microbial genomes shed light on interconnected biogeochemical processes in an aquifer system.</title>
        <authorList>
            <person name="Anantharaman K."/>
            <person name="Brown C.T."/>
            <person name="Hug L.A."/>
            <person name="Sharon I."/>
            <person name="Castelle C.J."/>
            <person name="Probst A.J."/>
            <person name="Thomas B.C."/>
            <person name="Singh A."/>
            <person name="Wilkins M.J."/>
            <person name="Karaoz U."/>
            <person name="Brodie E.L."/>
            <person name="Williams K.H."/>
            <person name="Hubbard S.S."/>
            <person name="Banfield J.F."/>
        </authorList>
    </citation>
    <scope>NUCLEOTIDE SEQUENCE [LARGE SCALE GENOMIC DNA]</scope>
</reference>
<protein>
    <recommendedName>
        <fullName evidence="3">SprT-like domain-containing protein</fullName>
    </recommendedName>
</protein>
<dbReference type="AlphaFoldDB" id="A0A1F5TCU1"/>
<organism evidence="1 2">
    <name type="scientific">Candidatus Falkowbacteria bacterium RIFOXYC2_FULL_48_21</name>
    <dbReference type="NCBI Taxonomy" id="1798005"/>
    <lineage>
        <taxon>Bacteria</taxon>
        <taxon>Candidatus Falkowiibacteriota</taxon>
    </lineage>
</organism>
<dbReference type="EMBL" id="MFGM01000029">
    <property type="protein sequence ID" value="OGF36792.1"/>
    <property type="molecule type" value="Genomic_DNA"/>
</dbReference>
<comment type="caution">
    <text evidence="1">The sequence shown here is derived from an EMBL/GenBank/DDBJ whole genome shotgun (WGS) entry which is preliminary data.</text>
</comment>
<evidence type="ECO:0000313" key="1">
    <source>
        <dbReference type="EMBL" id="OGF36792.1"/>
    </source>
</evidence>
<proteinExistence type="predicted"/>
<evidence type="ECO:0008006" key="3">
    <source>
        <dbReference type="Google" id="ProtNLM"/>
    </source>
</evidence>
<sequence length="127" mass="15115">MIINQEEFVKILFARVCAILAHPELQLRFIKRQGSKSATRFVKGYINLKTKIIGLDIYTPKRLKPKSANGLIRTICHEVAHLQKPPFRQRYRGHLIFRQHFPVFYRQVTRNVNKIKKDKVLHSYFQK</sequence>
<accession>A0A1F5TCU1</accession>
<evidence type="ECO:0000313" key="2">
    <source>
        <dbReference type="Proteomes" id="UP000178656"/>
    </source>
</evidence>
<name>A0A1F5TCU1_9BACT</name>
<dbReference type="Proteomes" id="UP000178656">
    <property type="component" value="Unassembled WGS sequence"/>
</dbReference>